<evidence type="ECO:0000256" key="1">
    <source>
        <dbReference type="SAM" id="SignalP"/>
    </source>
</evidence>
<dbReference type="SUPFAM" id="SSF53448">
    <property type="entry name" value="Nucleotide-diphospho-sugar transferases"/>
    <property type="match status" value="1"/>
</dbReference>
<dbReference type="GeneID" id="17294730"/>
<dbReference type="HOGENOM" id="CLU_366582_0_0_1"/>
<reference evidence="3" key="3">
    <citation type="submission" date="2015-06" db="UniProtKB">
        <authorList>
            <consortium name="EnsemblProtists"/>
        </authorList>
    </citation>
    <scope>IDENTIFICATION</scope>
</reference>
<dbReference type="InterPro" id="IPR029044">
    <property type="entry name" value="Nucleotide-diphossugar_trans"/>
</dbReference>
<reference evidence="2 4" key="1">
    <citation type="journal article" date="2012" name="Nature">
        <title>Algal genomes reveal evolutionary mosaicism and the fate of nucleomorphs.</title>
        <authorList>
            <consortium name="DOE Joint Genome Institute"/>
            <person name="Curtis B.A."/>
            <person name="Tanifuji G."/>
            <person name="Burki F."/>
            <person name="Gruber A."/>
            <person name="Irimia M."/>
            <person name="Maruyama S."/>
            <person name="Arias M.C."/>
            <person name="Ball S.G."/>
            <person name="Gile G.H."/>
            <person name="Hirakawa Y."/>
            <person name="Hopkins J.F."/>
            <person name="Kuo A."/>
            <person name="Rensing S.A."/>
            <person name="Schmutz J."/>
            <person name="Symeonidi A."/>
            <person name="Elias M."/>
            <person name="Eveleigh R.J."/>
            <person name="Herman E.K."/>
            <person name="Klute M.J."/>
            <person name="Nakayama T."/>
            <person name="Obornik M."/>
            <person name="Reyes-Prieto A."/>
            <person name="Armbrust E.V."/>
            <person name="Aves S.J."/>
            <person name="Beiko R.G."/>
            <person name="Coutinho P."/>
            <person name="Dacks J.B."/>
            <person name="Durnford D.G."/>
            <person name="Fast N.M."/>
            <person name="Green B.R."/>
            <person name="Grisdale C.J."/>
            <person name="Hempel F."/>
            <person name="Henrissat B."/>
            <person name="Hoppner M.P."/>
            <person name="Ishida K."/>
            <person name="Kim E."/>
            <person name="Koreny L."/>
            <person name="Kroth P.G."/>
            <person name="Liu Y."/>
            <person name="Malik S.B."/>
            <person name="Maier U.G."/>
            <person name="McRose D."/>
            <person name="Mock T."/>
            <person name="Neilson J.A."/>
            <person name="Onodera N.T."/>
            <person name="Poole A.M."/>
            <person name="Pritham E.J."/>
            <person name="Richards T.A."/>
            <person name="Rocap G."/>
            <person name="Roy S.W."/>
            <person name="Sarai C."/>
            <person name="Schaack S."/>
            <person name="Shirato S."/>
            <person name="Slamovits C.H."/>
            <person name="Spencer D.F."/>
            <person name="Suzuki S."/>
            <person name="Worden A.Z."/>
            <person name="Zauner S."/>
            <person name="Barry K."/>
            <person name="Bell C."/>
            <person name="Bharti A.K."/>
            <person name="Crow J.A."/>
            <person name="Grimwood J."/>
            <person name="Kramer R."/>
            <person name="Lindquist E."/>
            <person name="Lucas S."/>
            <person name="Salamov A."/>
            <person name="McFadden G.I."/>
            <person name="Lane C.E."/>
            <person name="Keeling P.J."/>
            <person name="Gray M.W."/>
            <person name="Grigoriev I.V."/>
            <person name="Archibald J.M."/>
        </authorList>
    </citation>
    <scope>NUCLEOTIDE SEQUENCE</scope>
    <source>
        <strain evidence="2 4">CCMP2712</strain>
    </source>
</reference>
<sequence>MSTTRGSNRTWRLLHVLAVHAAWLAASCAARRLEDYVEKRDDVLYFDVEWPRPGHVFLAGREEMVLSVAVFDMYKFQDREHTLQIEVLRSTNATVFQLSDGIHSSNSQLMERTETEKLLNVGLHSLETGRYLLNVRLHFQGVPVQSESMAFGIDVPYDMSSKASMSGGEGFHVVGLVRARNCERSVKDFLRALARFVNAIVVLDDSSEDRTAAMVREGELMAGVVLTAVKVEEVSEECKVAKVLKKDSRWNPNKWLDMQTLLEEGRMIGGTHFVVLHCDEVFTTSMISDGWWQSLKNLELDESDIHLCMNSRCAPMQDGRLAGTPLDSLLEEPAVVDIAFKDDGKCSYLSNAAAYEDLKGKDWENRDTIMRHSDDTRKYVNWVEAMEKIILQRMMLRAKDPSIPSQVLNKIFMDVIDEAGVHGIGAPSNILGSWRDFGVDIEGAFGMKENFVYQQVWSEPDDRLDVSDHSPRVSVLVATKRPGGMDAVLHSLSKQTSKNFELVIVDELWQREHLIRSRANELGINIRAISTSKPKGSPQAFGFQNAWNSGLASVRAPYIAILNDYAWVPETFVENIILFYEGSRDDLPPPHHRRLCLISWPIIQFAVPEDYLDRSQLMNFSTLSVFTDELTGPPSQRGWSISDKLGPRDSLLNRFKPHWFWDGQAMIITRGMMELVNGFDEMLDYGNDCHMQNIRDRAALVGGQGWKRLRAENFGFSLSEYYEKQLYEDRVITGGATFEVPLHINGEIPKHVINSEMEENF</sequence>
<dbReference type="EMBL" id="JH993053">
    <property type="protein sequence ID" value="EKX37942.1"/>
    <property type="molecule type" value="Genomic_DNA"/>
</dbReference>
<reference evidence="4" key="2">
    <citation type="submission" date="2012-11" db="EMBL/GenBank/DDBJ databases">
        <authorList>
            <person name="Kuo A."/>
            <person name="Curtis B.A."/>
            <person name="Tanifuji G."/>
            <person name="Burki F."/>
            <person name="Gruber A."/>
            <person name="Irimia M."/>
            <person name="Maruyama S."/>
            <person name="Arias M.C."/>
            <person name="Ball S.G."/>
            <person name="Gile G.H."/>
            <person name="Hirakawa Y."/>
            <person name="Hopkins J.F."/>
            <person name="Rensing S.A."/>
            <person name="Schmutz J."/>
            <person name="Symeonidi A."/>
            <person name="Elias M."/>
            <person name="Eveleigh R.J."/>
            <person name="Herman E.K."/>
            <person name="Klute M.J."/>
            <person name="Nakayama T."/>
            <person name="Obornik M."/>
            <person name="Reyes-Prieto A."/>
            <person name="Armbrust E.V."/>
            <person name="Aves S.J."/>
            <person name="Beiko R.G."/>
            <person name="Coutinho P."/>
            <person name="Dacks J.B."/>
            <person name="Durnford D.G."/>
            <person name="Fast N.M."/>
            <person name="Green B.R."/>
            <person name="Grisdale C."/>
            <person name="Hempe F."/>
            <person name="Henrissat B."/>
            <person name="Hoppner M.P."/>
            <person name="Ishida K.-I."/>
            <person name="Kim E."/>
            <person name="Koreny L."/>
            <person name="Kroth P.G."/>
            <person name="Liu Y."/>
            <person name="Malik S.-B."/>
            <person name="Maier U.G."/>
            <person name="McRose D."/>
            <person name="Mock T."/>
            <person name="Neilson J.A."/>
            <person name="Onodera N.T."/>
            <person name="Poole A.M."/>
            <person name="Pritham E.J."/>
            <person name="Richards T.A."/>
            <person name="Rocap G."/>
            <person name="Roy S.W."/>
            <person name="Sarai C."/>
            <person name="Schaack S."/>
            <person name="Shirato S."/>
            <person name="Slamovits C.H."/>
            <person name="Spencer D.F."/>
            <person name="Suzuki S."/>
            <person name="Worden A.Z."/>
            <person name="Zauner S."/>
            <person name="Barry K."/>
            <person name="Bell C."/>
            <person name="Bharti A.K."/>
            <person name="Crow J.A."/>
            <person name="Grimwood J."/>
            <person name="Kramer R."/>
            <person name="Lindquist E."/>
            <person name="Lucas S."/>
            <person name="Salamov A."/>
            <person name="McFadden G.I."/>
            <person name="Lane C.E."/>
            <person name="Keeling P.J."/>
            <person name="Gray M.W."/>
            <person name="Grigoriev I.V."/>
            <person name="Archibald J.M."/>
        </authorList>
    </citation>
    <scope>NUCLEOTIDE SEQUENCE</scope>
    <source>
        <strain evidence="4">CCMP2712</strain>
    </source>
</reference>
<dbReference type="EnsemblProtists" id="EKX37942">
    <property type="protein sequence ID" value="EKX37942"/>
    <property type="gene ID" value="GUITHDRAFT_144627"/>
</dbReference>
<dbReference type="AlphaFoldDB" id="L1IPE6"/>
<keyword evidence="4" id="KW-1185">Reference proteome</keyword>
<dbReference type="Proteomes" id="UP000011087">
    <property type="component" value="Unassembled WGS sequence"/>
</dbReference>
<accession>L1IPE6</accession>
<dbReference type="PaxDb" id="55529-EKX37942"/>
<evidence type="ECO:0008006" key="5">
    <source>
        <dbReference type="Google" id="ProtNLM"/>
    </source>
</evidence>
<evidence type="ECO:0000313" key="2">
    <source>
        <dbReference type="EMBL" id="EKX37942.1"/>
    </source>
</evidence>
<proteinExistence type="predicted"/>
<dbReference type="RefSeq" id="XP_005824922.1">
    <property type="nucleotide sequence ID" value="XM_005824865.1"/>
</dbReference>
<feature type="signal peptide" evidence="1">
    <location>
        <begin position="1"/>
        <end position="29"/>
    </location>
</feature>
<evidence type="ECO:0000313" key="3">
    <source>
        <dbReference type="EnsemblProtists" id="EKX37942"/>
    </source>
</evidence>
<gene>
    <name evidence="2" type="ORF">GUITHDRAFT_144627</name>
</gene>
<keyword evidence="1" id="KW-0732">Signal</keyword>
<protein>
    <recommendedName>
        <fullName evidence="5">Glycosyltransferase 2-like domain-containing protein</fullName>
    </recommendedName>
</protein>
<organism evidence="2">
    <name type="scientific">Guillardia theta (strain CCMP2712)</name>
    <name type="common">Cryptophyte</name>
    <dbReference type="NCBI Taxonomy" id="905079"/>
    <lineage>
        <taxon>Eukaryota</taxon>
        <taxon>Cryptophyceae</taxon>
        <taxon>Pyrenomonadales</taxon>
        <taxon>Geminigeraceae</taxon>
        <taxon>Guillardia</taxon>
    </lineage>
</organism>
<feature type="chain" id="PRO_5008770315" description="Glycosyltransferase 2-like domain-containing protein" evidence="1">
    <location>
        <begin position="30"/>
        <end position="761"/>
    </location>
</feature>
<dbReference type="Gene3D" id="3.90.550.10">
    <property type="entry name" value="Spore Coat Polysaccharide Biosynthesis Protein SpsA, Chain A"/>
    <property type="match status" value="1"/>
</dbReference>
<dbReference type="PROSITE" id="PS51257">
    <property type="entry name" value="PROKAR_LIPOPROTEIN"/>
    <property type="match status" value="1"/>
</dbReference>
<evidence type="ECO:0000313" key="4">
    <source>
        <dbReference type="Proteomes" id="UP000011087"/>
    </source>
</evidence>
<dbReference type="KEGG" id="gtt:GUITHDRAFT_144627"/>
<name>L1IPE6_GUITC</name>